<dbReference type="GO" id="GO:0015271">
    <property type="term" value="F:outward rectifier potassium channel activity"/>
    <property type="evidence" value="ECO:0007669"/>
    <property type="project" value="TreeGrafter"/>
</dbReference>
<organism evidence="12 13">
    <name type="scientific">Agrilus planipennis</name>
    <name type="common">Emerald ash borer</name>
    <name type="synonym">Agrilus marcopoli</name>
    <dbReference type="NCBI Taxonomy" id="224129"/>
    <lineage>
        <taxon>Eukaryota</taxon>
        <taxon>Metazoa</taxon>
        <taxon>Ecdysozoa</taxon>
        <taxon>Arthropoda</taxon>
        <taxon>Hexapoda</taxon>
        <taxon>Insecta</taxon>
        <taxon>Pterygota</taxon>
        <taxon>Neoptera</taxon>
        <taxon>Endopterygota</taxon>
        <taxon>Coleoptera</taxon>
        <taxon>Polyphaga</taxon>
        <taxon>Elateriformia</taxon>
        <taxon>Buprestoidea</taxon>
        <taxon>Buprestidae</taxon>
        <taxon>Agrilinae</taxon>
        <taxon>Agrilus</taxon>
    </lineage>
</organism>
<dbReference type="InterPro" id="IPR013099">
    <property type="entry name" value="K_chnl_dom"/>
</dbReference>
<dbReference type="RefSeq" id="XP_018321735.1">
    <property type="nucleotide sequence ID" value="XM_018466233.1"/>
</dbReference>
<keyword evidence="2 8" id="KW-0813">Transport</keyword>
<keyword evidence="4 10" id="KW-1133">Transmembrane helix</keyword>
<dbReference type="GeneID" id="108734605"/>
<sequence>MEEEQEMQSNESGFGETRGTEYVNRRCGAAIVSFVCGRTGLLILVTGYAFFGAILFRTLESGSAPLSSDLDAVAGTSTAPVQQIQQSREDCLRELWLITERLNVLYEKNWTKLVTEQLKRFEKAVIESSGKDDFPHSSGAHWTFGGALLYTITLLTTVGYGRLSPRTATGKAVAMVYAVIGVPLMLILLSGLGSLLAVGARKGYSKLCCRRAETSTAAKFMPSVGYQRAPSSPSGKHVCRPPNDDAASIQIAPNPHAAVQNHVNHKQIHLKMEHHIVPKKVLLATVRTSHARGRCVQSQVRQMLTDTHFCPSHGLQPPRGFIGTMPGSDLQEVEEEDENEQSFSHNTPSRMPLIWQSSDRESSRAPSPNTSSNTTSSTPAVPVVLVILFLISYVCLGATIFTFTSGWSFLDAAYFCFIALSTIGIGDRLPQNSDYSTQLQLLACCLYLFIGLVIVAMCFSLVHDEVVTRCRQFAITMGLVRH</sequence>
<dbReference type="STRING" id="224129.A0A1W4WCN3"/>
<dbReference type="SUPFAM" id="SSF81324">
    <property type="entry name" value="Voltage-gated potassium channels"/>
    <property type="match status" value="2"/>
</dbReference>
<dbReference type="GO" id="GO:0005886">
    <property type="term" value="C:plasma membrane"/>
    <property type="evidence" value="ECO:0007669"/>
    <property type="project" value="TreeGrafter"/>
</dbReference>
<evidence type="ECO:0000256" key="7">
    <source>
        <dbReference type="ARBA" id="ARBA00023303"/>
    </source>
</evidence>
<feature type="transmembrane region" description="Helical" evidence="10">
    <location>
        <begin position="408"/>
        <end position="426"/>
    </location>
</feature>
<feature type="region of interest" description="Disordered" evidence="9">
    <location>
        <begin position="315"/>
        <end position="377"/>
    </location>
</feature>
<dbReference type="OrthoDB" id="297496at2759"/>
<feature type="transmembrane region" description="Helical" evidence="10">
    <location>
        <begin position="380"/>
        <end position="401"/>
    </location>
</feature>
<keyword evidence="6 10" id="KW-0472">Membrane</keyword>
<dbReference type="AlphaFoldDB" id="A0A1W4WCN3"/>
<evidence type="ECO:0000256" key="9">
    <source>
        <dbReference type="SAM" id="MobiDB-lite"/>
    </source>
</evidence>
<dbReference type="RefSeq" id="XP_018321734.1">
    <property type="nucleotide sequence ID" value="XM_018466232.1"/>
</dbReference>
<evidence type="ECO:0000256" key="1">
    <source>
        <dbReference type="ARBA" id="ARBA00004141"/>
    </source>
</evidence>
<name>A0A1W4WCN3_AGRPL</name>
<comment type="subcellular location">
    <subcellularLocation>
        <location evidence="1">Membrane</location>
        <topology evidence="1">Multi-pass membrane protein</topology>
    </subcellularLocation>
</comment>
<keyword evidence="7 8" id="KW-0407">Ion channel</keyword>
<evidence type="ECO:0000256" key="5">
    <source>
        <dbReference type="ARBA" id="ARBA00023065"/>
    </source>
</evidence>
<comment type="similarity">
    <text evidence="8">Belongs to the two pore domain potassium channel (TC 1.A.1.8) family.</text>
</comment>
<dbReference type="PANTHER" id="PTHR11003:SF352">
    <property type="entry name" value="BCDNA.GH04802-RELATED"/>
    <property type="match status" value="1"/>
</dbReference>
<dbReference type="Pfam" id="PF07885">
    <property type="entry name" value="Ion_trans_2"/>
    <property type="match status" value="2"/>
</dbReference>
<evidence type="ECO:0000259" key="11">
    <source>
        <dbReference type="Pfam" id="PF07885"/>
    </source>
</evidence>
<dbReference type="PANTHER" id="PTHR11003">
    <property type="entry name" value="POTASSIUM CHANNEL, SUBFAMILY K"/>
    <property type="match status" value="1"/>
</dbReference>
<keyword evidence="12" id="KW-1185">Reference proteome</keyword>
<feature type="domain" description="Potassium channel" evidence="11">
    <location>
        <begin position="389"/>
        <end position="463"/>
    </location>
</feature>
<dbReference type="KEGG" id="apln:108734605"/>
<reference evidence="13 14" key="1">
    <citation type="submission" date="2025-04" db="UniProtKB">
        <authorList>
            <consortium name="RefSeq"/>
        </authorList>
    </citation>
    <scope>IDENTIFICATION</scope>
    <source>
        <tissue evidence="13 14">Entire body</tissue>
    </source>
</reference>
<dbReference type="PRINTS" id="PR01333">
    <property type="entry name" value="2POREKCHANEL"/>
</dbReference>
<dbReference type="Gene3D" id="1.10.287.70">
    <property type="match status" value="2"/>
</dbReference>
<dbReference type="Proteomes" id="UP000192223">
    <property type="component" value="Unplaced"/>
</dbReference>
<evidence type="ECO:0000256" key="10">
    <source>
        <dbReference type="SAM" id="Phobius"/>
    </source>
</evidence>
<evidence type="ECO:0000256" key="2">
    <source>
        <dbReference type="ARBA" id="ARBA00022448"/>
    </source>
</evidence>
<keyword evidence="5 8" id="KW-0406">Ion transport</keyword>
<feature type="transmembrane region" description="Helical" evidence="10">
    <location>
        <begin position="438"/>
        <end position="462"/>
    </location>
</feature>
<feature type="transmembrane region" description="Helical" evidence="10">
    <location>
        <begin position="172"/>
        <end position="200"/>
    </location>
</feature>
<dbReference type="GO" id="GO:0022841">
    <property type="term" value="F:potassium ion leak channel activity"/>
    <property type="evidence" value="ECO:0007669"/>
    <property type="project" value="TreeGrafter"/>
</dbReference>
<feature type="compositionally biased region" description="Acidic residues" evidence="9">
    <location>
        <begin position="331"/>
        <end position="340"/>
    </location>
</feature>
<evidence type="ECO:0000256" key="8">
    <source>
        <dbReference type="RuleBase" id="RU003857"/>
    </source>
</evidence>
<feature type="compositionally biased region" description="Low complexity" evidence="9">
    <location>
        <begin position="364"/>
        <end position="377"/>
    </location>
</feature>
<feature type="transmembrane region" description="Helical" evidence="10">
    <location>
        <begin position="28"/>
        <end position="56"/>
    </location>
</feature>
<keyword evidence="3 8" id="KW-0812">Transmembrane</keyword>
<evidence type="ECO:0000313" key="13">
    <source>
        <dbReference type="RefSeq" id="XP_018321734.1"/>
    </source>
</evidence>
<feature type="domain" description="Potassium channel" evidence="11">
    <location>
        <begin position="140"/>
        <end position="196"/>
    </location>
</feature>
<protein>
    <submittedName>
        <fullName evidence="13 14">Uncharacterized protein LOC108734605</fullName>
    </submittedName>
</protein>
<dbReference type="GO" id="GO:0030322">
    <property type="term" value="P:stabilization of membrane potential"/>
    <property type="evidence" value="ECO:0007669"/>
    <property type="project" value="TreeGrafter"/>
</dbReference>
<proteinExistence type="inferred from homology"/>
<dbReference type="InterPro" id="IPR003280">
    <property type="entry name" value="2pore_dom_K_chnl"/>
</dbReference>
<evidence type="ECO:0000256" key="3">
    <source>
        <dbReference type="ARBA" id="ARBA00022692"/>
    </source>
</evidence>
<evidence type="ECO:0000256" key="4">
    <source>
        <dbReference type="ARBA" id="ARBA00022989"/>
    </source>
</evidence>
<feature type="transmembrane region" description="Helical" evidence="10">
    <location>
        <begin position="139"/>
        <end position="160"/>
    </location>
</feature>
<gene>
    <name evidence="13 14" type="primary">LOC108734605</name>
</gene>
<evidence type="ECO:0000313" key="12">
    <source>
        <dbReference type="Proteomes" id="UP000192223"/>
    </source>
</evidence>
<evidence type="ECO:0000313" key="14">
    <source>
        <dbReference type="RefSeq" id="XP_018321735.1"/>
    </source>
</evidence>
<evidence type="ECO:0000256" key="6">
    <source>
        <dbReference type="ARBA" id="ARBA00023136"/>
    </source>
</evidence>
<accession>A0A1W4WCN3</accession>